<gene>
    <name evidence="2" type="ORF">Ae201684_015269</name>
</gene>
<dbReference type="EMBL" id="VJMJ01000214">
    <property type="protein sequence ID" value="KAF0726501.1"/>
    <property type="molecule type" value="Genomic_DNA"/>
</dbReference>
<accession>A0A6G0WH62</accession>
<dbReference type="CDD" id="cd00821">
    <property type="entry name" value="PH"/>
    <property type="match status" value="1"/>
</dbReference>
<evidence type="ECO:0000313" key="3">
    <source>
        <dbReference type="Proteomes" id="UP000481153"/>
    </source>
</evidence>
<feature type="domain" description="PH" evidence="1">
    <location>
        <begin position="120"/>
        <end position="222"/>
    </location>
</feature>
<organism evidence="2 3">
    <name type="scientific">Aphanomyces euteiches</name>
    <dbReference type="NCBI Taxonomy" id="100861"/>
    <lineage>
        <taxon>Eukaryota</taxon>
        <taxon>Sar</taxon>
        <taxon>Stramenopiles</taxon>
        <taxon>Oomycota</taxon>
        <taxon>Saprolegniomycetes</taxon>
        <taxon>Saprolegniales</taxon>
        <taxon>Verrucalvaceae</taxon>
        <taxon>Aphanomyces</taxon>
    </lineage>
</organism>
<feature type="domain" description="PH" evidence="1">
    <location>
        <begin position="6"/>
        <end position="108"/>
    </location>
</feature>
<protein>
    <recommendedName>
        <fullName evidence="1">PH domain-containing protein</fullName>
    </recommendedName>
</protein>
<evidence type="ECO:0000259" key="1">
    <source>
        <dbReference type="PROSITE" id="PS50003"/>
    </source>
</evidence>
<proteinExistence type="predicted"/>
<dbReference type="SUPFAM" id="SSF50729">
    <property type="entry name" value="PH domain-like"/>
    <property type="match status" value="2"/>
</dbReference>
<evidence type="ECO:0000313" key="2">
    <source>
        <dbReference type="EMBL" id="KAF0726501.1"/>
    </source>
</evidence>
<dbReference type="AlphaFoldDB" id="A0A6G0WH62"/>
<dbReference type="PROSITE" id="PS50003">
    <property type="entry name" value="PH_DOMAIN"/>
    <property type="match status" value="2"/>
</dbReference>
<name>A0A6G0WH62_9STRA</name>
<reference evidence="2 3" key="1">
    <citation type="submission" date="2019-07" db="EMBL/GenBank/DDBJ databases">
        <title>Genomics analysis of Aphanomyces spp. identifies a new class of oomycete effector associated with host adaptation.</title>
        <authorList>
            <person name="Gaulin E."/>
        </authorList>
    </citation>
    <scope>NUCLEOTIDE SEQUENCE [LARGE SCALE GENOMIC DNA]</scope>
    <source>
        <strain evidence="2 3">ATCC 201684</strain>
    </source>
</reference>
<dbReference type="Proteomes" id="UP000481153">
    <property type="component" value="Unassembled WGS sequence"/>
</dbReference>
<keyword evidence="3" id="KW-1185">Reference proteome</keyword>
<dbReference type="SMART" id="SM00233">
    <property type="entry name" value="PH"/>
    <property type="match status" value="2"/>
</dbReference>
<dbReference type="InterPro" id="IPR001849">
    <property type="entry name" value="PH_domain"/>
</dbReference>
<dbReference type="VEuPathDB" id="FungiDB:AeMF1_008999"/>
<comment type="caution">
    <text evidence="2">The sequence shown here is derived from an EMBL/GenBank/DDBJ whole genome shotgun (WGS) entry which is preliminary data.</text>
</comment>
<dbReference type="Pfam" id="PF00169">
    <property type="entry name" value="PH"/>
    <property type="match status" value="1"/>
</dbReference>
<dbReference type="InterPro" id="IPR011993">
    <property type="entry name" value="PH-like_dom_sf"/>
</dbReference>
<sequence length="240" mass="26751">MAQLDDMTKSGLLYKRSSQDPTKWKPLHAQLTNNELQYFDLLGNQRGGLNLTRIRGPDALTIRPPKNLASDPDWVFELEIEPTKSVALAASSESDMNDWVTAFVLVLSSHVASKSFDKTSTAKSGLLYKQSTNDLTKWSPINVQLTQAELQYFDLHGRQRGGVDMTGIVGPDALTVRPSRPLASEFQWLLELKVHSGKTVTLAASSEREMNDWAFAFLVVLRANARRRRGHVDSLCLPLA</sequence>
<dbReference type="Gene3D" id="2.30.29.30">
    <property type="entry name" value="Pleckstrin-homology domain (PH domain)/Phosphotyrosine-binding domain (PTB)"/>
    <property type="match status" value="2"/>
</dbReference>